<feature type="region of interest" description="Disordered" evidence="8">
    <location>
        <begin position="333"/>
        <end position="353"/>
    </location>
</feature>
<dbReference type="InterPro" id="IPR029600">
    <property type="entry name" value="IFT81"/>
</dbReference>
<organism evidence="10 11">
    <name type="scientific">Ectocarpus siliculosus</name>
    <name type="common">Brown alga</name>
    <name type="synonym">Conferva siliculosa</name>
    <dbReference type="NCBI Taxonomy" id="2880"/>
    <lineage>
        <taxon>Eukaryota</taxon>
        <taxon>Sar</taxon>
        <taxon>Stramenopiles</taxon>
        <taxon>Ochrophyta</taxon>
        <taxon>PX clade</taxon>
        <taxon>Phaeophyceae</taxon>
        <taxon>Ectocarpales</taxon>
        <taxon>Ectocarpaceae</taxon>
        <taxon>Ectocarpus</taxon>
    </lineage>
</organism>
<dbReference type="eggNOG" id="ENOG502QSBR">
    <property type="taxonomic scope" value="Eukaryota"/>
</dbReference>
<dbReference type="EMBL" id="FN649745">
    <property type="protein sequence ID" value="CBJ33391.1"/>
    <property type="molecule type" value="Genomic_DNA"/>
</dbReference>
<feature type="compositionally biased region" description="Basic and acidic residues" evidence="8">
    <location>
        <begin position="343"/>
        <end position="353"/>
    </location>
</feature>
<comment type="subcellular location">
    <subcellularLocation>
        <location evidence="1">Cell projection</location>
        <location evidence="1">Cilium</location>
    </subcellularLocation>
</comment>
<dbReference type="GO" id="GO:0060271">
    <property type="term" value="P:cilium assembly"/>
    <property type="evidence" value="ECO:0007669"/>
    <property type="project" value="InterPro"/>
</dbReference>
<evidence type="ECO:0000256" key="5">
    <source>
        <dbReference type="ARBA" id="ARBA00023273"/>
    </source>
</evidence>
<feature type="coiled-coil region" evidence="7">
    <location>
        <begin position="171"/>
        <end position="221"/>
    </location>
</feature>
<evidence type="ECO:0000259" key="9">
    <source>
        <dbReference type="Pfam" id="PF18383"/>
    </source>
</evidence>
<evidence type="ECO:0000256" key="7">
    <source>
        <dbReference type="SAM" id="Coils"/>
    </source>
</evidence>
<dbReference type="PANTHER" id="PTHR15614:SF2">
    <property type="entry name" value="INTRAFLAGELLAR TRANSPORT PROTEIN 81 HOMOLOG"/>
    <property type="match status" value="1"/>
</dbReference>
<evidence type="ECO:0000256" key="3">
    <source>
        <dbReference type="ARBA" id="ARBA00023054"/>
    </source>
</evidence>
<sequence>MAEIQFIVDKLNEPPFSKDLRLVTFDEKSPADLLQQLNEIFTAIDPQQMSEQDEPGDASTTRMMSFLVMLKFPIPDHEREGFRRGLAVGDKEVVYPAMHWCLQRLPQLKKRAYLARYLMPVEVPMEFMQDQALIDLHESHRQLQAEFKATHKQVDQTRNTDLRPGELRTEIGQLEDEKKQLTEKISKLKANVSEEPGFAEMLDVTSRLRKAQEEMAELGAKSIQQRGQLHQAETRAEDARRRLGVLRQGTASATTAAAVLGQLQREVAALDNKLTQVLPTEIGQRARKLEQLEREAAEPQRSREDVQEMEQLEYQLRRENEQTRQQIEKALADRQPAGLAAKKRAEKEGEWERLQEERAKLAAEIEDKESKMEGLNSGGRGGGGSNGMSKEELRQYGALLREKTQTYLKMKAELAATRAESVVLRRTEQILKGRDENLEEFLGQMEAEKGVTGYRKVHADLVEKSEQTAKARFRRIAEYGRQEGGRSISIK</sequence>
<feature type="region of interest" description="Disordered" evidence="8">
    <location>
        <begin position="369"/>
        <end position="390"/>
    </location>
</feature>
<evidence type="ECO:0000313" key="11">
    <source>
        <dbReference type="Proteomes" id="UP000002630"/>
    </source>
</evidence>
<keyword evidence="11" id="KW-1185">Reference proteome</keyword>
<dbReference type="STRING" id="2880.D7G2F6"/>
<keyword evidence="3 7" id="KW-0175">Coiled coil</keyword>
<protein>
    <recommendedName>
        <fullName evidence="9">IFT81 calponin homology domain-containing protein</fullName>
    </recommendedName>
</protein>
<dbReference type="OMA" id="TSENNAC"/>
<evidence type="ECO:0000256" key="8">
    <source>
        <dbReference type="SAM" id="MobiDB-lite"/>
    </source>
</evidence>
<keyword evidence="2" id="KW-0970">Cilium biogenesis/degradation</keyword>
<dbReference type="Gene3D" id="1.10.418.70">
    <property type="entry name" value="Intraflagellar transport protein 81, N-terminal domain"/>
    <property type="match status" value="1"/>
</dbReference>
<dbReference type="Pfam" id="PF18383">
    <property type="entry name" value="IFT81_CH"/>
    <property type="match status" value="1"/>
</dbReference>
<reference evidence="10 11" key="1">
    <citation type="journal article" date="2010" name="Nature">
        <title>The Ectocarpus genome and the independent evolution of multicellularity in brown algae.</title>
        <authorList>
            <person name="Cock J.M."/>
            <person name="Sterck L."/>
            <person name="Rouze P."/>
            <person name="Scornet D."/>
            <person name="Allen A.E."/>
            <person name="Amoutzias G."/>
            <person name="Anthouard V."/>
            <person name="Artiguenave F."/>
            <person name="Aury J.M."/>
            <person name="Badger J.H."/>
            <person name="Beszteri B."/>
            <person name="Billiau K."/>
            <person name="Bonnet E."/>
            <person name="Bothwell J.H."/>
            <person name="Bowler C."/>
            <person name="Boyen C."/>
            <person name="Brownlee C."/>
            <person name="Carrano C.J."/>
            <person name="Charrier B."/>
            <person name="Cho G.Y."/>
            <person name="Coelho S.M."/>
            <person name="Collen J."/>
            <person name="Corre E."/>
            <person name="Da Silva C."/>
            <person name="Delage L."/>
            <person name="Delaroque N."/>
            <person name="Dittami S.M."/>
            <person name="Doulbeau S."/>
            <person name="Elias M."/>
            <person name="Farnham G."/>
            <person name="Gachon C.M."/>
            <person name="Gschloessl B."/>
            <person name="Heesch S."/>
            <person name="Jabbari K."/>
            <person name="Jubin C."/>
            <person name="Kawai H."/>
            <person name="Kimura K."/>
            <person name="Kloareg B."/>
            <person name="Kupper F.C."/>
            <person name="Lang D."/>
            <person name="Le Bail A."/>
            <person name="Leblanc C."/>
            <person name="Lerouge P."/>
            <person name="Lohr M."/>
            <person name="Lopez P.J."/>
            <person name="Martens C."/>
            <person name="Maumus F."/>
            <person name="Michel G."/>
            <person name="Miranda-Saavedra D."/>
            <person name="Morales J."/>
            <person name="Moreau H."/>
            <person name="Motomura T."/>
            <person name="Nagasato C."/>
            <person name="Napoli C.A."/>
            <person name="Nelson D.R."/>
            <person name="Nyvall-Collen P."/>
            <person name="Peters A.F."/>
            <person name="Pommier C."/>
            <person name="Potin P."/>
            <person name="Poulain J."/>
            <person name="Quesneville H."/>
            <person name="Read B."/>
            <person name="Rensing S.A."/>
            <person name="Ritter A."/>
            <person name="Rousvoal S."/>
            <person name="Samanta M."/>
            <person name="Samson G."/>
            <person name="Schroeder D.C."/>
            <person name="Segurens B."/>
            <person name="Strittmatter M."/>
            <person name="Tonon T."/>
            <person name="Tregear J.W."/>
            <person name="Valentin K."/>
            <person name="von Dassow P."/>
            <person name="Yamagishi T."/>
            <person name="Van de Peer Y."/>
            <person name="Wincker P."/>
        </authorList>
    </citation>
    <scope>NUCLEOTIDE SEQUENCE [LARGE SCALE GENOMIC DNA]</scope>
    <source>
        <strain evidence="11">Ec32 / CCAP1310/4</strain>
    </source>
</reference>
<evidence type="ECO:0000256" key="2">
    <source>
        <dbReference type="ARBA" id="ARBA00022794"/>
    </source>
</evidence>
<comment type="similarity">
    <text evidence="6">Belongs to the IFT81 family.</text>
</comment>
<dbReference type="Proteomes" id="UP000002630">
    <property type="component" value="Linkage Group LG20"/>
</dbReference>
<feature type="compositionally biased region" description="Gly residues" evidence="8">
    <location>
        <begin position="376"/>
        <end position="386"/>
    </location>
</feature>
<dbReference type="GO" id="GO:0036064">
    <property type="term" value="C:ciliary basal body"/>
    <property type="evidence" value="ECO:0007669"/>
    <property type="project" value="TreeGrafter"/>
</dbReference>
<dbReference type="InParanoid" id="D7G2F6"/>
<dbReference type="GO" id="GO:0042073">
    <property type="term" value="P:intraciliary transport"/>
    <property type="evidence" value="ECO:0007669"/>
    <property type="project" value="InterPro"/>
</dbReference>
<dbReference type="InterPro" id="IPR043016">
    <property type="entry name" value="IFT81_N_sf"/>
</dbReference>
<proteinExistence type="inferred from homology"/>
<keyword evidence="5" id="KW-0966">Cell projection</keyword>
<name>D7G2F6_ECTSI</name>
<evidence type="ECO:0000256" key="1">
    <source>
        <dbReference type="ARBA" id="ARBA00004138"/>
    </source>
</evidence>
<feature type="domain" description="IFT81 calponin homology" evidence="9">
    <location>
        <begin position="3"/>
        <end position="122"/>
    </location>
</feature>
<keyword evidence="4" id="KW-0969">Cilium</keyword>
<evidence type="ECO:0000256" key="4">
    <source>
        <dbReference type="ARBA" id="ARBA00023069"/>
    </source>
</evidence>
<evidence type="ECO:0000313" key="10">
    <source>
        <dbReference type="EMBL" id="CBJ33391.1"/>
    </source>
</evidence>
<dbReference type="GO" id="GO:0030992">
    <property type="term" value="C:intraciliary transport particle B"/>
    <property type="evidence" value="ECO:0007669"/>
    <property type="project" value="InterPro"/>
</dbReference>
<accession>D7G2F6</accession>
<dbReference type="PANTHER" id="PTHR15614">
    <property type="entry name" value="INTRAFLAGELLAR TRANSPORT PROTEIN 81 HOMOLOG"/>
    <property type="match status" value="1"/>
</dbReference>
<evidence type="ECO:0000256" key="6">
    <source>
        <dbReference type="ARBA" id="ARBA00043983"/>
    </source>
</evidence>
<dbReference type="GO" id="GO:0015631">
    <property type="term" value="F:tubulin binding"/>
    <property type="evidence" value="ECO:0007669"/>
    <property type="project" value="InterPro"/>
</dbReference>
<gene>
    <name evidence="10" type="ORF">Esi_0474_0007</name>
</gene>
<dbReference type="AlphaFoldDB" id="D7G2F6"/>
<dbReference type="InterPro" id="IPR041146">
    <property type="entry name" value="IFT81_CH"/>
</dbReference>
<dbReference type="OrthoDB" id="276029at2759"/>
<dbReference type="EMBL" id="FN648679">
    <property type="protein sequence ID" value="CBJ33391.1"/>
    <property type="molecule type" value="Genomic_DNA"/>
</dbReference>